<name>A0A0E9SX46_ANGAN</name>
<organism evidence="1">
    <name type="scientific">Anguilla anguilla</name>
    <name type="common">European freshwater eel</name>
    <name type="synonym">Muraena anguilla</name>
    <dbReference type="NCBI Taxonomy" id="7936"/>
    <lineage>
        <taxon>Eukaryota</taxon>
        <taxon>Metazoa</taxon>
        <taxon>Chordata</taxon>
        <taxon>Craniata</taxon>
        <taxon>Vertebrata</taxon>
        <taxon>Euteleostomi</taxon>
        <taxon>Actinopterygii</taxon>
        <taxon>Neopterygii</taxon>
        <taxon>Teleostei</taxon>
        <taxon>Anguilliformes</taxon>
        <taxon>Anguillidae</taxon>
        <taxon>Anguilla</taxon>
    </lineage>
</organism>
<proteinExistence type="predicted"/>
<dbReference type="AlphaFoldDB" id="A0A0E9SX46"/>
<reference evidence="1" key="1">
    <citation type="submission" date="2014-11" db="EMBL/GenBank/DDBJ databases">
        <authorList>
            <person name="Amaro Gonzalez C."/>
        </authorList>
    </citation>
    <scope>NUCLEOTIDE SEQUENCE</scope>
</reference>
<sequence length="45" mass="4914">MALIALFVTANDGFHFNELGAANRHLSIPLIAFCKSVTLLIKQTL</sequence>
<dbReference type="EMBL" id="GBXM01062760">
    <property type="protein sequence ID" value="JAH45817.1"/>
    <property type="molecule type" value="Transcribed_RNA"/>
</dbReference>
<protein>
    <submittedName>
        <fullName evidence="1">Uncharacterized protein</fullName>
    </submittedName>
</protein>
<evidence type="ECO:0000313" key="1">
    <source>
        <dbReference type="EMBL" id="JAH45817.1"/>
    </source>
</evidence>
<accession>A0A0E9SX46</accession>
<reference evidence="1" key="2">
    <citation type="journal article" date="2015" name="Fish Shellfish Immunol.">
        <title>Early steps in the European eel (Anguilla anguilla)-Vibrio vulnificus interaction in the gills: Role of the RtxA13 toxin.</title>
        <authorList>
            <person name="Callol A."/>
            <person name="Pajuelo D."/>
            <person name="Ebbesson L."/>
            <person name="Teles M."/>
            <person name="MacKenzie S."/>
            <person name="Amaro C."/>
        </authorList>
    </citation>
    <scope>NUCLEOTIDE SEQUENCE</scope>
</reference>